<dbReference type="Gene3D" id="3.40.50.1820">
    <property type="entry name" value="alpha/beta hydrolase"/>
    <property type="match status" value="1"/>
</dbReference>
<dbReference type="PANTHER" id="PTHR47832">
    <property type="entry name" value="DNA PHOTOLYASE"/>
    <property type="match status" value="1"/>
</dbReference>
<dbReference type="InterPro" id="IPR029058">
    <property type="entry name" value="AB_hydrolase_fold"/>
</dbReference>
<evidence type="ECO:0000256" key="1">
    <source>
        <dbReference type="SAM" id="Phobius"/>
    </source>
</evidence>
<dbReference type="Proteomes" id="UP000554482">
    <property type="component" value="Unassembled WGS sequence"/>
</dbReference>
<dbReference type="SUPFAM" id="SSF53474">
    <property type="entry name" value="alpha/beta-Hydrolases"/>
    <property type="match status" value="1"/>
</dbReference>
<dbReference type="OrthoDB" id="408373at2759"/>
<keyword evidence="3" id="KW-1185">Reference proteome</keyword>
<organism evidence="2 3">
    <name type="scientific">Thalictrum thalictroides</name>
    <name type="common">Rue-anemone</name>
    <name type="synonym">Anemone thalictroides</name>
    <dbReference type="NCBI Taxonomy" id="46969"/>
    <lineage>
        <taxon>Eukaryota</taxon>
        <taxon>Viridiplantae</taxon>
        <taxon>Streptophyta</taxon>
        <taxon>Embryophyta</taxon>
        <taxon>Tracheophyta</taxon>
        <taxon>Spermatophyta</taxon>
        <taxon>Magnoliopsida</taxon>
        <taxon>Ranunculales</taxon>
        <taxon>Ranunculaceae</taxon>
        <taxon>Thalictroideae</taxon>
        <taxon>Thalictrum</taxon>
    </lineage>
</organism>
<gene>
    <name evidence="2" type="ORF">FRX31_009776</name>
</gene>
<keyword evidence="1" id="KW-0472">Membrane</keyword>
<keyword evidence="1" id="KW-0812">Transmembrane</keyword>
<evidence type="ECO:0000313" key="3">
    <source>
        <dbReference type="Proteomes" id="UP000554482"/>
    </source>
</evidence>
<protein>
    <submittedName>
        <fullName evidence="2">Dna photolyase</fullName>
    </submittedName>
</protein>
<accession>A0A7J6WUR0</accession>
<reference evidence="2 3" key="1">
    <citation type="submission" date="2020-06" db="EMBL/GenBank/DDBJ databases">
        <title>Transcriptomic and genomic resources for Thalictrum thalictroides and T. hernandezii: Facilitating candidate gene discovery in an emerging model plant lineage.</title>
        <authorList>
            <person name="Arias T."/>
            <person name="Riano-Pachon D.M."/>
            <person name="Di Stilio V.S."/>
        </authorList>
    </citation>
    <scope>NUCLEOTIDE SEQUENCE [LARGE SCALE GENOMIC DNA]</scope>
    <source>
        <strain evidence="3">cv. WT478/WT964</strain>
        <tissue evidence="2">Leaves</tissue>
    </source>
</reference>
<comment type="caution">
    <text evidence="2">The sequence shown here is derived from an EMBL/GenBank/DDBJ whole genome shotgun (WGS) entry which is preliminary data.</text>
</comment>
<proteinExistence type="predicted"/>
<dbReference type="EMBL" id="JABWDY010010499">
    <property type="protein sequence ID" value="KAF5200637.1"/>
    <property type="molecule type" value="Genomic_DNA"/>
</dbReference>
<feature type="transmembrane region" description="Helical" evidence="1">
    <location>
        <begin position="20"/>
        <end position="42"/>
    </location>
</feature>
<evidence type="ECO:0000313" key="2">
    <source>
        <dbReference type="EMBL" id="KAF5200637.1"/>
    </source>
</evidence>
<sequence length="112" mass="12806">KRERVDDWLINEMLRASHDPGVLMVLESVFSFNLSIPLNYLFKSFGGKVLIIQGMKDPISNSELKLSMLREQCSGIEIKELDAGHCPHDERPEEVNAIICEWTVNMENLQTC</sequence>
<name>A0A7J6WUR0_THATH</name>
<dbReference type="AlphaFoldDB" id="A0A7J6WUR0"/>
<keyword evidence="2" id="KW-0456">Lyase</keyword>
<dbReference type="PANTHER" id="PTHR47832:SF1">
    <property type="entry name" value="DNA PHOTOLYASE"/>
    <property type="match status" value="1"/>
</dbReference>
<keyword evidence="1" id="KW-1133">Transmembrane helix</keyword>
<dbReference type="GO" id="GO:0016829">
    <property type="term" value="F:lyase activity"/>
    <property type="evidence" value="ECO:0007669"/>
    <property type="project" value="UniProtKB-KW"/>
</dbReference>
<feature type="non-terminal residue" evidence="2">
    <location>
        <position position="112"/>
    </location>
</feature>